<gene>
    <name evidence="1" type="ordered locus">Lbys_1659</name>
</gene>
<dbReference type="EMBL" id="CP002305">
    <property type="protein sequence ID" value="ADQ17366.1"/>
    <property type="molecule type" value="Genomic_DNA"/>
</dbReference>
<proteinExistence type="predicted"/>
<organism evidence="1 2">
    <name type="scientific">Leadbetterella byssophila (strain DSM 17132 / JCM 16389 / KACC 11308 / NBRC 106382 / 4M15)</name>
    <dbReference type="NCBI Taxonomy" id="649349"/>
    <lineage>
        <taxon>Bacteria</taxon>
        <taxon>Pseudomonadati</taxon>
        <taxon>Bacteroidota</taxon>
        <taxon>Cytophagia</taxon>
        <taxon>Cytophagales</taxon>
        <taxon>Leadbetterellaceae</taxon>
        <taxon>Leadbetterella</taxon>
    </lineage>
</organism>
<evidence type="ECO:0000313" key="2">
    <source>
        <dbReference type="Proteomes" id="UP000007435"/>
    </source>
</evidence>
<accession>E4RYW9</accession>
<protein>
    <submittedName>
        <fullName evidence="1">Uncharacterized protein</fullName>
    </submittedName>
</protein>
<dbReference type="Proteomes" id="UP000007435">
    <property type="component" value="Chromosome"/>
</dbReference>
<reference key="1">
    <citation type="submission" date="2010-11" db="EMBL/GenBank/DDBJ databases">
        <title>The complete genome of Leadbetterella byssophila DSM 17132.</title>
        <authorList>
            <consortium name="US DOE Joint Genome Institute (JGI-PGF)"/>
            <person name="Lucas S."/>
            <person name="Copeland A."/>
            <person name="Lapidus A."/>
            <person name="Glavina del Rio T."/>
            <person name="Dalin E."/>
            <person name="Tice H."/>
            <person name="Bruce D."/>
            <person name="Goodwin L."/>
            <person name="Pitluck S."/>
            <person name="Kyrpides N."/>
            <person name="Mavromatis K."/>
            <person name="Ivanova N."/>
            <person name="Teshima H."/>
            <person name="Brettin T."/>
            <person name="Detter J.C."/>
            <person name="Han C."/>
            <person name="Tapia R."/>
            <person name="Land M."/>
            <person name="Hauser L."/>
            <person name="Markowitz V."/>
            <person name="Cheng J.-F."/>
            <person name="Hugenholtz P."/>
            <person name="Woyke T."/>
            <person name="Wu D."/>
            <person name="Tindall B."/>
            <person name="Pomrenke H.G."/>
            <person name="Brambilla E."/>
            <person name="Klenk H.-P."/>
            <person name="Eisen J.A."/>
        </authorList>
    </citation>
    <scope>NUCLEOTIDE SEQUENCE [LARGE SCALE GENOMIC DNA]</scope>
    <source>
        <strain>DSM 17132</strain>
    </source>
</reference>
<sequence>MRMEGITPPFDMEILERRIEDNFKPAPGCFVLPLSGMWKSPKLGYFSIGESLLEGEEKWGLVLNLTSSSLPQGIYSIENPCPGIHFEKYKGRETRSNLFQTAICLYVLAGDFDISDRNVCWGDFLFVRKKQELQVECLSEIGLILYLKI</sequence>
<dbReference type="AlphaFoldDB" id="E4RYW9"/>
<name>E4RYW9_LEAB4</name>
<reference evidence="1 2" key="2">
    <citation type="journal article" date="2011" name="Stand. Genomic Sci.">
        <title>Complete genome sequence of Leadbetterella byssophila type strain (4M15).</title>
        <authorList>
            <person name="Abt B."/>
            <person name="Teshima H."/>
            <person name="Lucas S."/>
            <person name="Lapidus A."/>
            <person name="Del Rio T.G."/>
            <person name="Nolan M."/>
            <person name="Tice H."/>
            <person name="Cheng J.F."/>
            <person name="Pitluck S."/>
            <person name="Liolios K."/>
            <person name="Pagani I."/>
            <person name="Ivanova N."/>
            <person name="Mavromatis K."/>
            <person name="Pati A."/>
            <person name="Tapia R."/>
            <person name="Han C."/>
            <person name="Goodwin L."/>
            <person name="Chen A."/>
            <person name="Palaniappan K."/>
            <person name="Land M."/>
            <person name="Hauser L."/>
            <person name="Chang Y.J."/>
            <person name="Jeffries C.D."/>
            <person name="Rohde M."/>
            <person name="Goker M."/>
            <person name="Tindall B.J."/>
            <person name="Detter J.C."/>
            <person name="Woyke T."/>
            <person name="Bristow J."/>
            <person name="Eisen J.A."/>
            <person name="Markowitz V."/>
            <person name="Hugenholtz P."/>
            <person name="Klenk H.P."/>
            <person name="Kyrpides N.C."/>
        </authorList>
    </citation>
    <scope>NUCLEOTIDE SEQUENCE [LARGE SCALE GENOMIC DNA]</scope>
    <source>
        <strain evidence="2">DSM 17132 / JCM 16389 / KACC 11308 / NBRC 106382 / 4M15</strain>
    </source>
</reference>
<dbReference type="KEGG" id="lby:Lbys_1659"/>
<dbReference type="HOGENOM" id="CLU_1747344_0_0_10"/>
<keyword evidence="2" id="KW-1185">Reference proteome</keyword>
<evidence type="ECO:0000313" key="1">
    <source>
        <dbReference type="EMBL" id="ADQ17366.1"/>
    </source>
</evidence>